<evidence type="ECO:0000313" key="20">
    <source>
        <dbReference type="EMBL" id="SFT76457.1"/>
    </source>
</evidence>
<dbReference type="PANTHER" id="PTHR22683">
    <property type="entry name" value="SPORULATION PROTEIN RELATED"/>
    <property type="match status" value="1"/>
</dbReference>
<evidence type="ECO:0000256" key="4">
    <source>
        <dbReference type="ARBA" id="ARBA00022475"/>
    </source>
</evidence>
<dbReference type="SMART" id="SM00382">
    <property type="entry name" value="AAA"/>
    <property type="match status" value="1"/>
</dbReference>
<dbReference type="InterPro" id="IPR002543">
    <property type="entry name" value="FtsK_dom"/>
</dbReference>
<dbReference type="InterPro" id="IPR036388">
    <property type="entry name" value="WH-like_DNA-bd_sf"/>
</dbReference>
<dbReference type="Proteomes" id="UP000183371">
    <property type="component" value="Unassembled WGS sequence"/>
</dbReference>
<gene>
    <name evidence="20" type="ORF">SAMN05444141_103227</name>
</gene>
<dbReference type="SUPFAM" id="SSF46785">
    <property type="entry name" value="Winged helix' DNA-binding domain"/>
    <property type="match status" value="1"/>
</dbReference>
<evidence type="ECO:0000256" key="18">
    <source>
        <dbReference type="SAM" id="Phobius"/>
    </source>
</evidence>
<dbReference type="Gene3D" id="3.40.50.300">
    <property type="entry name" value="P-loop containing nucleotide triphosphate hydrolases"/>
    <property type="match status" value="1"/>
</dbReference>
<evidence type="ECO:0000256" key="12">
    <source>
        <dbReference type="ARBA" id="ARBA00023136"/>
    </source>
</evidence>
<dbReference type="Pfam" id="PF13491">
    <property type="entry name" value="FtsK_4TM"/>
    <property type="match status" value="1"/>
</dbReference>
<dbReference type="AlphaFoldDB" id="A0A1I7ANE4"/>
<keyword evidence="5" id="KW-0132">Cell division</keyword>
<evidence type="ECO:0000256" key="5">
    <source>
        <dbReference type="ARBA" id="ARBA00022618"/>
    </source>
</evidence>
<dbReference type="GO" id="GO:0003677">
    <property type="term" value="F:DNA binding"/>
    <property type="evidence" value="ECO:0007669"/>
    <property type="project" value="UniProtKB-KW"/>
</dbReference>
<feature type="compositionally biased region" description="Pro residues" evidence="17">
    <location>
        <begin position="433"/>
        <end position="446"/>
    </location>
</feature>
<dbReference type="EMBL" id="FPBD01000003">
    <property type="protein sequence ID" value="SFT76457.1"/>
    <property type="molecule type" value="Genomic_DNA"/>
</dbReference>
<dbReference type="FunFam" id="3.40.50.300:FF:000209">
    <property type="entry name" value="Cell division protein FtsK"/>
    <property type="match status" value="1"/>
</dbReference>
<feature type="compositionally biased region" description="Acidic residues" evidence="17">
    <location>
        <begin position="307"/>
        <end position="316"/>
    </location>
</feature>
<dbReference type="Pfam" id="PF17854">
    <property type="entry name" value="FtsK_alpha"/>
    <property type="match status" value="1"/>
</dbReference>
<evidence type="ECO:0000256" key="11">
    <source>
        <dbReference type="ARBA" id="ARBA00023125"/>
    </source>
</evidence>
<dbReference type="InterPro" id="IPR018541">
    <property type="entry name" value="Ftsk_gamma"/>
</dbReference>
<evidence type="ECO:0000256" key="9">
    <source>
        <dbReference type="ARBA" id="ARBA00022840"/>
    </source>
</evidence>
<feature type="transmembrane region" description="Helical" evidence="18">
    <location>
        <begin position="32"/>
        <end position="54"/>
    </location>
</feature>
<evidence type="ECO:0000256" key="8">
    <source>
        <dbReference type="ARBA" id="ARBA00022829"/>
    </source>
</evidence>
<dbReference type="GO" id="GO:0007059">
    <property type="term" value="P:chromosome segregation"/>
    <property type="evidence" value="ECO:0007669"/>
    <property type="project" value="UniProtKB-KW"/>
</dbReference>
<keyword evidence="6 18" id="KW-0812">Transmembrane</keyword>
<dbReference type="Pfam" id="PF01580">
    <property type="entry name" value="FtsK_SpoIIIE"/>
    <property type="match status" value="1"/>
</dbReference>
<evidence type="ECO:0000256" key="2">
    <source>
        <dbReference type="ARBA" id="ARBA00006474"/>
    </source>
</evidence>
<feature type="binding site" evidence="16">
    <location>
        <begin position="623"/>
        <end position="630"/>
    </location>
    <ligand>
        <name>ATP</name>
        <dbReference type="ChEBI" id="CHEBI:30616"/>
    </ligand>
</feature>
<feature type="transmembrane region" description="Helical" evidence="18">
    <location>
        <begin position="119"/>
        <end position="138"/>
    </location>
</feature>
<evidence type="ECO:0000256" key="10">
    <source>
        <dbReference type="ARBA" id="ARBA00022989"/>
    </source>
</evidence>
<comment type="subcellular location">
    <subcellularLocation>
        <location evidence="1">Cell membrane</location>
        <topology evidence="1">Multi-pass membrane protein</topology>
    </subcellularLocation>
</comment>
<evidence type="ECO:0000313" key="21">
    <source>
        <dbReference type="Proteomes" id="UP000183371"/>
    </source>
</evidence>
<dbReference type="GO" id="GO:0005886">
    <property type="term" value="C:plasma membrane"/>
    <property type="evidence" value="ECO:0007669"/>
    <property type="project" value="UniProtKB-SubCell"/>
</dbReference>
<evidence type="ECO:0000256" key="16">
    <source>
        <dbReference type="PROSITE-ProRule" id="PRU00289"/>
    </source>
</evidence>
<evidence type="ECO:0000259" key="19">
    <source>
        <dbReference type="PROSITE" id="PS50901"/>
    </source>
</evidence>
<keyword evidence="8" id="KW-0159">Chromosome partition</keyword>
<organism evidence="20 21">
    <name type="scientific">Pseudovibrio denitrificans</name>
    <dbReference type="NCBI Taxonomy" id="258256"/>
    <lineage>
        <taxon>Bacteria</taxon>
        <taxon>Pseudomonadati</taxon>
        <taxon>Pseudomonadota</taxon>
        <taxon>Alphaproteobacteria</taxon>
        <taxon>Hyphomicrobiales</taxon>
        <taxon>Stappiaceae</taxon>
        <taxon>Pseudovibrio</taxon>
    </lineage>
</organism>
<dbReference type="InterPro" id="IPR025199">
    <property type="entry name" value="FtsK_4TM"/>
</dbReference>
<dbReference type="InterPro" id="IPR003593">
    <property type="entry name" value="AAA+_ATPase"/>
</dbReference>
<dbReference type="SUPFAM" id="SSF52540">
    <property type="entry name" value="P-loop containing nucleoside triphosphate hydrolases"/>
    <property type="match status" value="1"/>
</dbReference>
<evidence type="ECO:0000256" key="6">
    <source>
        <dbReference type="ARBA" id="ARBA00022692"/>
    </source>
</evidence>
<feature type="region of interest" description="Disordered" evidence="17">
    <location>
        <begin position="200"/>
        <end position="230"/>
    </location>
</feature>
<comment type="function">
    <text evidence="14">Essential cell division protein that coordinates cell division and chromosome segregation. The N-terminus is involved in assembly of the cell-division machinery. The C-terminus functions as a DNA motor that moves dsDNA in an ATP-dependent manner towards the dif recombination site, which is located within the replication terminus region. Translocation stops specifically at Xer-dif sites, where FtsK interacts with the Xer recombinase, allowing activation of chromosome unlinking by recombination. FtsK orienting polar sequences (KOPS) guide the direction of DNA translocation. FtsK can remove proteins from DNA as it translocates, but translocation stops specifically at XerCD-dif site, thereby preventing removal of XerC and XerD from dif.</text>
</comment>
<dbReference type="InterPro" id="IPR041027">
    <property type="entry name" value="FtsK_alpha"/>
</dbReference>
<accession>A0A1I7ANE4</accession>
<dbReference type="PANTHER" id="PTHR22683:SF41">
    <property type="entry name" value="DNA TRANSLOCASE FTSK"/>
    <property type="match status" value="1"/>
</dbReference>
<keyword evidence="21" id="KW-1185">Reference proteome</keyword>
<name>A0A1I7ANE4_9HYPH</name>
<reference evidence="21" key="1">
    <citation type="submission" date="2016-10" db="EMBL/GenBank/DDBJ databases">
        <authorList>
            <person name="Varghese N."/>
            <person name="Submissions S."/>
        </authorList>
    </citation>
    <scope>NUCLEOTIDE SEQUENCE [LARGE SCALE GENOMIC DNA]</scope>
    <source>
        <strain evidence="21">DSM 17465</strain>
    </source>
</reference>
<keyword evidence="12 18" id="KW-0472">Membrane</keyword>
<evidence type="ECO:0000256" key="14">
    <source>
        <dbReference type="ARBA" id="ARBA00024784"/>
    </source>
</evidence>
<protein>
    <recommendedName>
        <fullName evidence="3">DNA translocase FtsK</fullName>
    </recommendedName>
</protein>
<dbReference type="InterPro" id="IPR027417">
    <property type="entry name" value="P-loop_NTPase"/>
</dbReference>
<feature type="region of interest" description="Disordered" evidence="17">
    <location>
        <begin position="266"/>
        <end position="324"/>
    </location>
</feature>
<evidence type="ECO:0000256" key="1">
    <source>
        <dbReference type="ARBA" id="ARBA00004651"/>
    </source>
</evidence>
<evidence type="ECO:0000256" key="13">
    <source>
        <dbReference type="ARBA" id="ARBA00023306"/>
    </source>
</evidence>
<feature type="domain" description="FtsK" evidence="19">
    <location>
        <begin position="606"/>
        <end position="825"/>
    </location>
</feature>
<dbReference type="InterPro" id="IPR050206">
    <property type="entry name" value="FtsK/SpoIIIE/SftA"/>
</dbReference>
<keyword evidence="10 18" id="KW-1133">Transmembrane helix</keyword>
<keyword evidence="4" id="KW-1003">Cell membrane</keyword>
<dbReference type="Gene3D" id="3.30.980.40">
    <property type="match status" value="1"/>
</dbReference>
<evidence type="ECO:0000256" key="3">
    <source>
        <dbReference type="ARBA" id="ARBA00020887"/>
    </source>
</evidence>
<sequence length="970" mass="106653">MRQAAAMQRPKANSVSLADTESPIKRFIKSNLIVIGGAVILVIGICVAAALATWSTADPSLNHATNAEINNALGQTGAIVADVLMQTIGLATAVFLVPIFIWGWRLSLKYTSGVTRKRFLTWFVGTVLFAGGLAAIPVPTSWPLPTGLGGFLGDWVFSIPSAILPELSTGLRTLTGAVGLGLPSIALLAHAAGLIGKESSPKEITEDEAVEDEYTPHEALPFSEDSEDDYEGENNRYYAIIGALSHWKLMATSAIQRTLFKRKPAAEQNWQEEEEYAQAPHDPNQPQQQQEYYEDDQYDPQASQQWEEQEAYEEEPEQKGGLVSRLRRKVAAKLMPDEDDGLNDYYQQEAQPARDDVQFDPQYDNTQQYAPQNEPYPEEQWEAAPAGQPAYDEQGYELGPDEYYEDEDLHRGPQPEAPVGPIGIASPDEPEPQMQPVPQPQAPRPTPGRMVPRPFAQEKQSTAIVKQKPFELPSIELLAEPQADGKQRLSKDALEQNARILEGVLGDFGVRGEIIAVRPGPVVTLYELEPAPGIKSSRVIGLADDIARSMSAISARVAVIPGKNAIGIELPNAKRETVYLRELLDSEDFDESKAKLAMSLGKTINGEAVIADLARMPHLLVAGTTGSGKSVSVNTMILSLLYRLTPEQCKMIMIDPKMLELSIYDGIPHLLTPVVTDPNKAVVALKWTVREMEDRYKKMSKMGVRNIDGYNTRVEQAMKKGESFTRTVQTGFDKNTGEPIFEEEELPMEKMPYIVVIVDEMADLMMVAGKDIEGAIQRLAQMARAAGIHLIMATQRPSVDVITGTIKANFPTRISFQVTSKIDSRTILGEMGAEQLLGMGDMLYMAAGGKTQRVHGPFVSDDEVEDIVKHLKEQGTPTYLSDVTEETEEAGGYDALTQGSGNATNDLFDQAVAIVARDRKASTSYIQRRLSIGYNRAASLIERMEQEGMISPANHAGKREILLPDNDEQF</sequence>
<comment type="subunit">
    <text evidence="15">Homohexamer. Forms a ring that surrounds DNA.</text>
</comment>
<keyword evidence="7 16" id="KW-0547">Nucleotide-binding</keyword>
<proteinExistence type="inferred from homology"/>
<feature type="region of interest" description="Disordered" evidence="17">
    <location>
        <begin position="352"/>
        <end position="448"/>
    </location>
</feature>
<dbReference type="InterPro" id="IPR036390">
    <property type="entry name" value="WH_DNA-bd_sf"/>
</dbReference>
<dbReference type="PROSITE" id="PS50901">
    <property type="entry name" value="FTSK"/>
    <property type="match status" value="1"/>
</dbReference>
<dbReference type="SMART" id="SM00843">
    <property type="entry name" value="Ftsk_gamma"/>
    <property type="match status" value="1"/>
</dbReference>
<dbReference type="CDD" id="cd01127">
    <property type="entry name" value="TrwB_TraG_TraD_VirD4"/>
    <property type="match status" value="1"/>
</dbReference>
<evidence type="ECO:0000256" key="15">
    <source>
        <dbReference type="ARBA" id="ARBA00025923"/>
    </source>
</evidence>
<dbReference type="GO" id="GO:0051301">
    <property type="term" value="P:cell division"/>
    <property type="evidence" value="ECO:0007669"/>
    <property type="project" value="UniProtKB-KW"/>
</dbReference>
<feature type="transmembrane region" description="Helical" evidence="18">
    <location>
        <begin position="83"/>
        <end position="107"/>
    </location>
</feature>
<evidence type="ECO:0000256" key="17">
    <source>
        <dbReference type="SAM" id="MobiDB-lite"/>
    </source>
</evidence>
<keyword evidence="13" id="KW-0131">Cell cycle</keyword>
<keyword evidence="11" id="KW-0238">DNA-binding</keyword>
<keyword evidence="9 16" id="KW-0067">ATP-binding</keyword>
<dbReference type="RefSeq" id="WP_083416799.1">
    <property type="nucleotide sequence ID" value="NZ_FPBD01000003.1"/>
</dbReference>
<dbReference type="Gene3D" id="1.10.10.10">
    <property type="entry name" value="Winged helix-like DNA-binding domain superfamily/Winged helix DNA-binding domain"/>
    <property type="match status" value="1"/>
</dbReference>
<comment type="similarity">
    <text evidence="2">Belongs to the FtsK/SpoIIIE/SftA family.</text>
</comment>
<dbReference type="Pfam" id="PF09397">
    <property type="entry name" value="FtsK_gamma"/>
    <property type="match status" value="1"/>
</dbReference>
<evidence type="ECO:0000256" key="7">
    <source>
        <dbReference type="ARBA" id="ARBA00022741"/>
    </source>
</evidence>
<dbReference type="GO" id="GO:0005524">
    <property type="term" value="F:ATP binding"/>
    <property type="evidence" value="ECO:0007669"/>
    <property type="project" value="UniProtKB-UniRule"/>
</dbReference>